<evidence type="ECO:0000256" key="14">
    <source>
        <dbReference type="ARBA" id="ARBA00049035"/>
    </source>
</evidence>
<dbReference type="GO" id="GO:0046654">
    <property type="term" value="P:tetrahydrofolate biosynthetic process"/>
    <property type="evidence" value="ECO:0007669"/>
    <property type="project" value="UniProtKB-UniPathway"/>
</dbReference>
<evidence type="ECO:0000313" key="20">
    <source>
        <dbReference type="Proteomes" id="UP000006139"/>
    </source>
</evidence>
<evidence type="ECO:0000256" key="1">
    <source>
        <dbReference type="ARBA" id="ARBA00002714"/>
    </source>
</evidence>
<evidence type="ECO:0000256" key="10">
    <source>
        <dbReference type="ARBA" id="ARBA00022842"/>
    </source>
</evidence>
<evidence type="ECO:0000259" key="18">
    <source>
        <dbReference type="Pfam" id="PF08245"/>
    </source>
</evidence>
<evidence type="ECO:0000256" key="4">
    <source>
        <dbReference type="ARBA" id="ARBA00008276"/>
    </source>
</evidence>
<dbReference type="InterPro" id="IPR036565">
    <property type="entry name" value="Mur-like_cat_sf"/>
</dbReference>
<dbReference type="GO" id="GO:0005737">
    <property type="term" value="C:cytoplasm"/>
    <property type="evidence" value="ECO:0007669"/>
    <property type="project" value="TreeGrafter"/>
</dbReference>
<dbReference type="AlphaFoldDB" id="G2LP42"/>
<dbReference type="InterPro" id="IPR001645">
    <property type="entry name" value="Folylpolyglutamate_synth"/>
</dbReference>
<dbReference type="Pfam" id="PF02875">
    <property type="entry name" value="Mur_ligase_C"/>
    <property type="match status" value="1"/>
</dbReference>
<accession>G2LP42</accession>
<dbReference type="eggNOG" id="COG0285">
    <property type="taxonomic scope" value="Bacteria"/>
</dbReference>
<evidence type="ECO:0000256" key="6">
    <source>
        <dbReference type="ARBA" id="ARBA00022598"/>
    </source>
</evidence>
<dbReference type="PANTHER" id="PTHR11136:SF0">
    <property type="entry name" value="DIHYDROFOLATE SYNTHETASE-RELATED"/>
    <property type="match status" value="1"/>
</dbReference>
<dbReference type="GO" id="GO:0005524">
    <property type="term" value="F:ATP binding"/>
    <property type="evidence" value="ECO:0007669"/>
    <property type="project" value="UniProtKB-KW"/>
</dbReference>
<dbReference type="RefSeq" id="WP_014499883.1">
    <property type="nucleotide sequence ID" value="NC_017259.1"/>
</dbReference>
<dbReference type="NCBIfam" id="TIGR01499">
    <property type="entry name" value="folC"/>
    <property type="match status" value="1"/>
</dbReference>
<dbReference type="InterPro" id="IPR036615">
    <property type="entry name" value="Mur_ligase_C_dom_sf"/>
</dbReference>
<dbReference type="Gene3D" id="3.90.190.20">
    <property type="entry name" value="Mur ligase, C-terminal domain"/>
    <property type="match status" value="1"/>
</dbReference>
<dbReference type="STRING" id="1005057.BUAMB_155"/>
<dbReference type="Gene3D" id="3.40.1190.10">
    <property type="entry name" value="Mur-like, catalytic domain"/>
    <property type="match status" value="1"/>
</dbReference>
<dbReference type="SUPFAM" id="SSF53244">
    <property type="entry name" value="MurD-like peptide ligases, peptide-binding domain"/>
    <property type="match status" value="1"/>
</dbReference>
<sequence>MINKNYSLSMWLKKLERLNTKKTVNLTKLKWIAQKLDVLHFKSFIFTVAGTNGKGTTCKMLEQLLLYSGYQVGLYTSPHLFDYKERIRVNGLVLNAEDHISSFQNIELIRQSISLTYFEFITLSALILFKRYLLDFIILEVGLGGRLDATNIINSDVSIITNIGIDHVNVLGKDRESIAREKSGIFRENKIAVIGETNIPNSMNKIALEKKTILKKINIDWFWNKKDNYWNFIHPNVQLYNLPITQIPLSNAALALSSIYYSGIQIDQNIIRKYIATIQLPGRFEIISVSPYVIRDVAHNPDAALYLFNKLDEMHITGKIHAVVGILQDKDILGIINQLKNKIDYWWTSPLKNIRTATKIQLKHAFPIHNTSIFNSIHEAYKTVSMIAKKEDLILIFGSFFAISELFS</sequence>
<keyword evidence="10" id="KW-0460">Magnesium</keyword>
<keyword evidence="9 16" id="KW-0067">ATP-binding</keyword>
<dbReference type="OrthoDB" id="9809356at2"/>
<dbReference type="GO" id="GO:0008841">
    <property type="term" value="F:dihydrofolate synthase activity"/>
    <property type="evidence" value="ECO:0007669"/>
    <property type="project" value="UniProtKB-EC"/>
</dbReference>
<comment type="similarity">
    <text evidence="4 16">Belongs to the folylpolyglutamate synthase family.</text>
</comment>
<comment type="catalytic activity">
    <reaction evidence="14">
        <text>(6R)-5,10-methylenetetrahydrofolyl-(gamma-L-Glu)(n) + L-glutamate + ATP = (6R)-5,10-methylenetetrahydrofolyl-(gamma-L-Glu)(n+1) + ADP + phosphate + H(+)</text>
        <dbReference type="Rhea" id="RHEA:51912"/>
        <dbReference type="Rhea" id="RHEA-COMP:13257"/>
        <dbReference type="Rhea" id="RHEA-COMP:13258"/>
        <dbReference type="ChEBI" id="CHEBI:15378"/>
        <dbReference type="ChEBI" id="CHEBI:29985"/>
        <dbReference type="ChEBI" id="CHEBI:30616"/>
        <dbReference type="ChEBI" id="CHEBI:43474"/>
        <dbReference type="ChEBI" id="CHEBI:136572"/>
        <dbReference type="ChEBI" id="CHEBI:456216"/>
        <dbReference type="EC" id="6.3.2.17"/>
    </reaction>
</comment>
<keyword evidence="8 16" id="KW-0547">Nucleotide-binding</keyword>
<gene>
    <name evidence="19" type="primary">folC</name>
    <name evidence="19" type="ORF">BUAMB_155</name>
</gene>
<dbReference type="Proteomes" id="UP000006139">
    <property type="component" value="Chromosome"/>
</dbReference>
<protein>
    <recommendedName>
        <fullName evidence="5 16">Dihydrofolate synthase/folylpolyglutamate synthase</fullName>
    </recommendedName>
</protein>
<evidence type="ECO:0000256" key="2">
    <source>
        <dbReference type="ARBA" id="ARBA00004799"/>
    </source>
</evidence>
<evidence type="ECO:0000256" key="15">
    <source>
        <dbReference type="ARBA" id="ARBA00049161"/>
    </source>
</evidence>
<comment type="catalytic activity">
    <reaction evidence="13">
        <text>10-formyltetrahydrofolyl-(gamma-L-Glu)(n) + L-glutamate + ATP = 10-formyltetrahydrofolyl-(gamma-L-Glu)(n+1) + ADP + phosphate + H(+)</text>
        <dbReference type="Rhea" id="RHEA:51904"/>
        <dbReference type="Rhea" id="RHEA-COMP:13088"/>
        <dbReference type="Rhea" id="RHEA-COMP:14300"/>
        <dbReference type="ChEBI" id="CHEBI:15378"/>
        <dbReference type="ChEBI" id="CHEBI:29985"/>
        <dbReference type="ChEBI" id="CHEBI:30616"/>
        <dbReference type="ChEBI" id="CHEBI:43474"/>
        <dbReference type="ChEBI" id="CHEBI:134413"/>
        <dbReference type="ChEBI" id="CHEBI:456216"/>
        <dbReference type="EC" id="6.3.2.17"/>
    </reaction>
</comment>
<dbReference type="InterPro" id="IPR013221">
    <property type="entry name" value="Mur_ligase_cen"/>
</dbReference>
<dbReference type="SUPFAM" id="SSF53623">
    <property type="entry name" value="MurD-like peptide ligases, catalytic domain"/>
    <property type="match status" value="1"/>
</dbReference>
<dbReference type="PROSITE" id="PS01012">
    <property type="entry name" value="FOLYLPOLYGLU_SYNT_2"/>
    <property type="match status" value="1"/>
</dbReference>
<keyword evidence="11" id="KW-0289">Folate biosynthesis</keyword>
<dbReference type="PANTHER" id="PTHR11136">
    <property type="entry name" value="FOLYLPOLYGLUTAMATE SYNTHASE-RELATED"/>
    <property type="match status" value="1"/>
</dbReference>
<dbReference type="GO" id="GO:0046872">
    <property type="term" value="F:metal ion binding"/>
    <property type="evidence" value="ECO:0007669"/>
    <property type="project" value="UniProtKB-KW"/>
</dbReference>
<dbReference type="PROSITE" id="PS01011">
    <property type="entry name" value="FOLYLPOLYGLU_SYNT_1"/>
    <property type="match status" value="1"/>
</dbReference>
<evidence type="ECO:0000256" key="11">
    <source>
        <dbReference type="ARBA" id="ARBA00022909"/>
    </source>
</evidence>
<evidence type="ECO:0000256" key="7">
    <source>
        <dbReference type="ARBA" id="ARBA00022723"/>
    </source>
</evidence>
<reference evidence="19 20" key="1">
    <citation type="journal article" date="2011" name="PLoS Genet.">
        <title>Sequence conservation and functional constraint on intergenic spacers in reduced genomes of the obligate symbiont buchnera.</title>
        <authorList>
            <person name="Degnan P.H."/>
            <person name="Ochman H."/>
            <person name="Moran N.A."/>
        </authorList>
    </citation>
    <scope>NUCLEOTIDE SEQUENCE [LARGE SCALE GENOMIC DNA]</scope>
    <source>
        <strain evidence="19 20">Ua</strain>
    </source>
</reference>
<evidence type="ECO:0000313" key="19">
    <source>
        <dbReference type="EMBL" id="AEO07979.1"/>
    </source>
</evidence>
<dbReference type="PATRIC" id="fig|1005057.4.peg.146"/>
<comment type="function">
    <text evidence="1 16">Functions in two distinct reactions of the de novo folate biosynthetic pathway. Catalyzes the addition of a glutamate residue to dihydropteroate (7,8-dihydropteroate or H2Pte) to form dihydrofolate (7,8-dihydrofolate monoglutamate or H2Pte-Glu). Also catalyzes successive additions of L-glutamate to tetrahydrofolate or 10-formyltetrahydrofolate or 5,10-methylenetetrahydrofolate, leading to folylpolyglutamate derivatives.</text>
</comment>
<evidence type="ECO:0000259" key="17">
    <source>
        <dbReference type="Pfam" id="PF02875"/>
    </source>
</evidence>
<evidence type="ECO:0000256" key="8">
    <source>
        <dbReference type="ARBA" id="ARBA00022741"/>
    </source>
</evidence>
<dbReference type="PIRSF" id="PIRSF001563">
    <property type="entry name" value="Folylpolyglu_synth"/>
    <property type="match status" value="1"/>
</dbReference>
<dbReference type="NCBIfam" id="NF008101">
    <property type="entry name" value="PRK10846.1"/>
    <property type="match status" value="1"/>
</dbReference>
<organism evidence="19 20">
    <name type="scientific">Buchnera aphidicola str. Ua</name>
    <name type="common">Uroleucon ambrosiae</name>
    <dbReference type="NCBI Taxonomy" id="1005057"/>
    <lineage>
        <taxon>Bacteria</taxon>
        <taxon>Pseudomonadati</taxon>
        <taxon>Pseudomonadota</taxon>
        <taxon>Gammaproteobacteria</taxon>
        <taxon>Enterobacterales</taxon>
        <taxon>Erwiniaceae</taxon>
        <taxon>Buchnera</taxon>
    </lineage>
</organism>
<keyword evidence="6 16" id="KW-0436">Ligase</keyword>
<keyword evidence="7" id="KW-0479">Metal-binding</keyword>
<proteinExistence type="inferred from homology"/>
<dbReference type="GO" id="GO:0004326">
    <property type="term" value="F:tetrahydrofolylpolyglutamate synthase activity"/>
    <property type="evidence" value="ECO:0007669"/>
    <property type="project" value="UniProtKB-EC"/>
</dbReference>
<comment type="pathway">
    <text evidence="3">Cofactor biosynthesis; tetrahydrofolylpolyglutamate biosynthesis.</text>
</comment>
<evidence type="ECO:0000256" key="16">
    <source>
        <dbReference type="PIRNR" id="PIRNR001563"/>
    </source>
</evidence>
<dbReference type="EMBL" id="CP002648">
    <property type="protein sequence ID" value="AEO07979.1"/>
    <property type="molecule type" value="Genomic_DNA"/>
</dbReference>
<evidence type="ECO:0000256" key="3">
    <source>
        <dbReference type="ARBA" id="ARBA00005150"/>
    </source>
</evidence>
<comment type="pathway">
    <text evidence="2">Cofactor biosynthesis; tetrahydrofolate biosynthesis; 7,8-dihydrofolate from 2-amino-4-hydroxy-6-hydroxymethyl-7,8-dihydropteridine diphosphate and 4-aminobenzoate: step 2/2.</text>
</comment>
<evidence type="ECO:0000256" key="9">
    <source>
        <dbReference type="ARBA" id="ARBA00022840"/>
    </source>
</evidence>
<name>G2LP42_BUCUM</name>
<dbReference type="InterPro" id="IPR004101">
    <property type="entry name" value="Mur_ligase_C"/>
</dbReference>
<evidence type="ECO:0000256" key="13">
    <source>
        <dbReference type="ARBA" id="ARBA00047808"/>
    </source>
</evidence>
<comment type="catalytic activity">
    <reaction evidence="15">
        <text>7,8-dihydropteroate + L-glutamate + ATP = 7,8-dihydrofolate + ADP + phosphate + H(+)</text>
        <dbReference type="Rhea" id="RHEA:23584"/>
        <dbReference type="ChEBI" id="CHEBI:15378"/>
        <dbReference type="ChEBI" id="CHEBI:17839"/>
        <dbReference type="ChEBI" id="CHEBI:29985"/>
        <dbReference type="ChEBI" id="CHEBI:30616"/>
        <dbReference type="ChEBI" id="CHEBI:43474"/>
        <dbReference type="ChEBI" id="CHEBI:57451"/>
        <dbReference type="ChEBI" id="CHEBI:456216"/>
        <dbReference type="EC" id="6.3.2.12"/>
    </reaction>
</comment>
<dbReference type="Pfam" id="PF08245">
    <property type="entry name" value="Mur_ligase_M"/>
    <property type="match status" value="1"/>
</dbReference>
<dbReference type="GO" id="GO:0046656">
    <property type="term" value="P:folic acid biosynthetic process"/>
    <property type="evidence" value="ECO:0007669"/>
    <property type="project" value="UniProtKB-KW"/>
</dbReference>
<dbReference type="HOGENOM" id="CLU_015869_1_0_6"/>
<evidence type="ECO:0000256" key="5">
    <source>
        <dbReference type="ARBA" id="ARBA00019357"/>
    </source>
</evidence>
<comment type="catalytic activity">
    <reaction evidence="12">
        <text>(6S)-5,6,7,8-tetrahydrofolyl-(gamma-L-Glu)(n) + L-glutamate + ATP = (6S)-5,6,7,8-tetrahydrofolyl-(gamma-L-Glu)(n+1) + ADP + phosphate + H(+)</text>
        <dbReference type="Rhea" id="RHEA:10580"/>
        <dbReference type="Rhea" id="RHEA-COMP:14738"/>
        <dbReference type="Rhea" id="RHEA-COMP:14740"/>
        <dbReference type="ChEBI" id="CHEBI:15378"/>
        <dbReference type="ChEBI" id="CHEBI:29985"/>
        <dbReference type="ChEBI" id="CHEBI:30616"/>
        <dbReference type="ChEBI" id="CHEBI:43474"/>
        <dbReference type="ChEBI" id="CHEBI:141005"/>
        <dbReference type="ChEBI" id="CHEBI:456216"/>
        <dbReference type="EC" id="6.3.2.17"/>
    </reaction>
</comment>
<feature type="domain" description="Mur ligase central" evidence="18">
    <location>
        <begin position="48"/>
        <end position="194"/>
    </location>
</feature>
<dbReference type="KEGG" id="buh:BUAMB_155"/>
<feature type="domain" description="Mur ligase C-terminal" evidence="17">
    <location>
        <begin position="282"/>
        <end position="400"/>
    </location>
</feature>
<evidence type="ECO:0000256" key="12">
    <source>
        <dbReference type="ARBA" id="ARBA00047493"/>
    </source>
</evidence>
<dbReference type="UniPathway" id="UPA00077">
    <property type="reaction ID" value="UER00157"/>
</dbReference>
<dbReference type="InterPro" id="IPR018109">
    <property type="entry name" value="Folylpolyglutamate_synth_CS"/>
</dbReference>